<evidence type="ECO:0000259" key="8">
    <source>
        <dbReference type="Pfam" id="PF22916"/>
    </source>
</evidence>
<dbReference type="PANTHER" id="PTHR12933:SF0">
    <property type="entry name" value="U3 SMALL NUCLEOLAR RNA-ASSOCIATED PROTEIN 25 HOMOLOG"/>
    <property type="match status" value="1"/>
</dbReference>
<dbReference type="GO" id="GO:0000462">
    <property type="term" value="P:maturation of SSU-rRNA from tricistronic rRNA transcript (SSU-rRNA, 5.8S rRNA, LSU-rRNA)"/>
    <property type="evidence" value="ECO:0007669"/>
    <property type="project" value="TreeGrafter"/>
</dbReference>
<name>A0A6L2PN89_COPFO</name>
<evidence type="ECO:0000256" key="4">
    <source>
        <dbReference type="ARBA" id="ARBA00024421"/>
    </source>
</evidence>
<dbReference type="InterPro" id="IPR027417">
    <property type="entry name" value="P-loop_NTPase"/>
</dbReference>
<organism evidence="9 10">
    <name type="scientific">Coptotermes formosanus</name>
    <name type="common">Formosan subterranean termite</name>
    <dbReference type="NCBI Taxonomy" id="36987"/>
    <lineage>
        <taxon>Eukaryota</taxon>
        <taxon>Metazoa</taxon>
        <taxon>Ecdysozoa</taxon>
        <taxon>Arthropoda</taxon>
        <taxon>Hexapoda</taxon>
        <taxon>Insecta</taxon>
        <taxon>Pterygota</taxon>
        <taxon>Neoptera</taxon>
        <taxon>Polyneoptera</taxon>
        <taxon>Dictyoptera</taxon>
        <taxon>Blattodea</taxon>
        <taxon>Blattoidea</taxon>
        <taxon>Termitoidae</taxon>
        <taxon>Rhinotermitidae</taxon>
        <taxon>Coptotermes</taxon>
    </lineage>
</organism>
<dbReference type="GO" id="GO:0032040">
    <property type="term" value="C:small-subunit processome"/>
    <property type="evidence" value="ECO:0007669"/>
    <property type="project" value="TreeGrafter"/>
</dbReference>
<feature type="domain" description="UTP25 NTP hydrolase-like" evidence="8">
    <location>
        <begin position="287"/>
        <end position="549"/>
    </location>
</feature>
<protein>
    <recommendedName>
        <fullName evidence="4">U3 small nucleolar RNA-associated protein 25 homolog</fullName>
    </recommendedName>
    <alternativeName>
        <fullName evidence="5">UTP25 small subunit processor component</fullName>
    </alternativeName>
</protein>
<feature type="compositionally biased region" description="Basic and acidic residues" evidence="6">
    <location>
        <begin position="63"/>
        <end position="72"/>
    </location>
</feature>
<sequence length="751" mass="87198">MARGKFGRTKARSKHKNTKKSVKYHHKKNHSKLSQKRDVSRLRECKGLQPNEGDGSTGSKHKKEPEETRKAEANACEDENPSEEEQNVFKQLLKTFTGRNSESQRKSIESDTTSEEEETAEIDFGVVERTKQEQECLLNEVNGDSEQEFSEGDQEGIDDDLDPFVRHFLYDLEENLVEALSTSPQCVVKHNQHWPVLGQFTVNIPKPTNKTDMPIPKVTIEDRRQYAKVGTVPQRIVRARWSELHIKSQIQNNISKANCASLRNISNENVDPLTPLQRELFSIINNYQDLNYPERTLKNGEEIRFTYCLHLVNHILKTRIKILHHNNKLLNKDDVPEEYRDQGLVRPKVIVLVPFRESALRVVKMIMDIVLPDEKANVMNKKRFMDEFTGNEIVMPKKRPRPEDYEETFAGNTDDTFRIGITITKKSVKLYADFYSADIIVASPLGLRVIVGAEGEEDRDFDFLASVEILVLDQADIFLMQNWDHLLHVLDHLHLQPREAHGTNFARVRSWALNGWSKYYRQTLLFSSVMLPELNALMSRKCHNYAGKICVVNPELTGTMCHVVVQLPQVFHRFDAQSVAQSIDDRFDFFIKKIIPQYKDAVMNHVLIYIPSYFDYVRLRNYFRREGFNFVQICEYSKEGKIARARDMFYHAEAHFLLYSERFHFFRRPSIKGILHLVFYQPPTFPHFYSEMCNLMQATNQNQDAGNESNMTVTVLYSKYDVQQLAAIVGMDRAARMVSSERNVHMFVTGE</sequence>
<dbReference type="Pfam" id="PF06862">
    <property type="entry name" value="Utp25_C"/>
    <property type="match status" value="1"/>
</dbReference>
<dbReference type="Gene3D" id="3.40.50.300">
    <property type="entry name" value="P-loop containing nucleotide triphosphate hydrolases"/>
    <property type="match status" value="1"/>
</dbReference>
<reference evidence="10" key="1">
    <citation type="submission" date="2020-01" db="EMBL/GenBank/DDBJ databases">
        <title>Draft genome sequence of the Termite Coptotermes fromosanus.</title>
        <authorList>
            <person name="Itakura S."/>
            <person name="Yosikawa Y."/>
            <person name="Umezawa K."/>
        </authorList>
    </citation>
    <scope>NUCLEOTIDE SEQUENCE [LARGE SCALE GENOMIC DNA]</scope>
</reference>
<evidence type="ECO:0000256" key="3">
    <source>
        <dbReference type="ARBA" id="ARBA00023242"/>
    </source>
</evidence>
<dbReference type="AlphaFoldDB" id="A0A6L2PN89"/>
<evidence type="ECO:0000256" key="5">
    <source>
        <dbReference type="ARBA" id="ARBA00032325"/>
    </source>
</evidence>
<evidence type="ECO:0000256" key="1">
    <source>
        <dbReference type="ARBA" id="ARBA00004604"/>
    </source>
</evidence>
<comment type="subcellular location">
    <subcellularLocation>
        <location evidence="1">Nucleus</location>
        <location evidence="1">Nucleolus</location>
    </subcellularLocation>
</comment>
<dbReference type="OrthoDB" id="10264378at2759"/>
<dbReference type="GO" id="GO:0019843">
    <property type="term" value="F:rRNA binding"/>
    <property type="evidence" value="ECO:0007669"/>
    <property type="project" value="TreeGrafter"/>
</dbReference>
<keyword evidence="3" id="KW-0539">Nucleus</keyword>
<dbReference type="InterPro" id="IPR053939">
    <property type="entry name" value="UTP25_C"/>
</dbReference>
<keyword evidence="10" id="KW-1185">Reference proteome</keyword>
<comment type="caution">
    <text evidence="9">The sequence shown here is derived from an EMBL/GenBank/DDBJ whole genome shotgun (WGS) entry which is preliminary data.</text>
</comment>
<dbReference type="InterPro" id="IPR010678">
    <property type="entry name" value="UTP25"/>
</dbReference>
<feature type="region of interest" description="Disordered" evidence="6">
    <location>
        <begin position="1"/>
        <end position="120"/>
    </location>
</feature>
<accession>A0A6L2PN89</accession>
<dbReference type="EMBL" id="BLKM01008141">
    <property type="protein sequence ID" value="GFG32612.1"/>
    <property type="molecule type" value="Genomic_DNA"/>
</dbReference>
<evidence type="ECO:0000256" key="6">
    <source>
        <dbReference type="SAM" id="MobiDB-lite"/>
    </source>
</evidence>
<dbReference type="FunCoup" id="A0A6L2PN89">
    <property type="interactions" value="1887"/>
</dbReference>
<evidence type="ECO:0000259" key="7">
    <source>
        <dbReference type="Pfam" id="PF06862"/>
    </source>
</evidence>
<dbReference type="InParanoid" id="A0A6L2PN89"/>
<evidence type="ECO:0000313" key="10">
    <source>
        <dbReference type="Proteomes" id="UP000502823"/>
    </source>
</evidence>
<dbReference type="GO" id="GO:0034511">
    <property type="term" value="F:U3 snoRNA binding"/>
    <property type="evidence" value="ECO:0007669"/>
    <property type="project" value="InterPro"/>
</dbReference>
<feature type="domain" description="UTP25 C-terminal" evidence="7">
    <location>
        <begin position="560"/>
        <end position="747"/>
    </location>
</feature>
<dbReference type="InterPro" id="IPR053940">
    <property type="entry name" value="UTP25_NTPase-like"/>
</dbReference>
<evidence type="ECO:0000256" key="2">
    <source>
        <dbReference type="ARBA" id="ARBA00009223"/>
    </source>
</evidence>
<proteinExistence type="inferred from homology"/>
<gene>
    <name evidence="9" type="ORF">Cfor_12365</name>
</gene>
<feature type="compositionally biased region" description="Basic and acidic residues" evidence="6">
    <location>
        <begin position="35"/>
        <end position="46"/>
    </location>
</feature>
<comment type="similarity">
    <text evidence="2">Belongs to the UTP25 family.</text>
</comment>
<evidence type="ECO:0000313" key="9">
    <source>
        <dbReference type="EMBL" id="GFG32612.1"/>
    </source>
</evidence>
<dbReference type="Pfam" id="PF22916">
    <property type="entry name" value="UTP25_NTPase-like"/>
    <property type="match status" value="1"/>
</dbReference>
<dbReference type="Proteomes" id="UP000502823">
    <property type="component" value="Unassembled WGS sequence"/>
</dbReference>
<feature type="compositionally biased region" description="Basic residues" evidence="6">
    <location>
        <begin position="1"/>
        <end position="34"/>
    </location>
</feature>
<dbReference type="PANTHER" id="PTHR12933">
    <property type="entry name" value="ORF PROTEIN-RELATED"/>
    <property type="match status" value="1"/>
</dbReference>
<feature type="compositionally biased region" description="Acidic residues" evidence="6">
    <location>
        <begin position="75"/>
        <end position="86"/>
    </location>
</feature>